<dbReference type="AlphaFoldDB" id="A0A643JTJ4"/>
<dbReference type="GO" id="GO:0005975">
    <property type="term" value="P:carbohydrate metabolic process"/>
    <property type="evidence" value="ECO:0007669"/>
    <property type="project" value="InterPro"/>
</dbReference>
<organism evidence="3">
    <name type="scientific">Haloferax sp. CBA1149</name>
    <dbReference type="NCBI Taxonomy" id="2650753"/>
    <lineage>
        <taxon>Archaea</taxon>
        <taxon>Methanobacteriati</taxon>
        <taxon>Methanobacteriota</taxon>
        <taxon>Stenosarchaea group</taxon>
        <taxon>Halobacteria</taxon>
        <taxon>Halobacteriales</taxon>
        <taxon>Haloferacaceae</taxon>
        <taxon>Haloferax</taxon>
    </lineage>
</organism>
<dbReference type="RefSeq" id="WP_151139580.1">
    <property type="nucleotide sequence ID" value="NZ_VZUS01000004.1"/>
</dbReference>
<evidence type="ECO:0000259" key="2">
    <source>
        <dbReference type="Pfam" id="PF22422"/>
    </source>
</evidence>
<dbReference type="InterPro" id="IPR008928">
    <property type="entry name" value="6-hairpin_glycosidase_sf"/>
</dbReference>
<proteinExistence type="predicted"/>
<protein>
    <recommendedName>
        <fullName evidence="4">Amylo-alpha-1,6-glucosidase</fullName>
    </recommendedName>
</protein>
<dbReference type="SUPFAM" id="SSF48208">
    <property type="entry name" value="Six-hairpin glycosidases"/>
    <property type="match status" value="1"/>
</dbReference>
<feature type="domain" description="Putative glycogen debranching enzyme N-terminal" evidence="1">
    <location>
        <begin position="11"/>
        <end position="208"/>
    </location>
</feature>
<dbReference type="InterPro" id="IPR012341">
    <property type="entry name" value="6hp_glycosidase-like_sf"/>
</dbReference>
<evidence type="ECO:0008006" key="4">
    <source>
        <dbReference type="Google" id="ProtNLM"/>
    </source>
</evidence>
<dbReference type="Pfam" id="PF14742">
    <property type="entry name" value="GDE_N_bis"/>
    <property type="match status" value="1"/>
</dbReference>
<dbReference type="InterPro" id="IPR032856">
    <property type="entry name" value="GDE_N_bis"/>
</dbReference>
<dbReference type="EMBL" id="VZUS01000004">
    <property type="protein sequence ID" value="KAB1185409.1"/>
    <property type="molecule type" value="Genomic_DNA"/>
</dbReference>
<comment type="caution">
    <text evidence="3">The sequence shown here is derived from an EMBL/GenBank/DDBJ whole genome shotgun (WGS) entry which is preliminary data.</text>
</comment>
<dbReference type="Gene3D" id="1.50.10.10">
    <property type="match status" value="1"/>
</dbReference>
<sequence length="635" mass="69191">MLPDNCMLALHGGKQVVVDKHGDVATENDHCGIYSTDHRFLRGIDLTVRQTDGEIQWERLGRESDGDSVTTVLTSSTAGPGRGDVRAWSLTRKFSIDPDGVTVTLTIHNNTNEPRECELQASIVPGFNHIFEIESFFSARDARERTVSATYSSDDTIQFSAEGVDDAERHVAIELTQDGSSDDSIISVEIGDDSTVALTSDRTVSPGESETMEFSVSLPGDASEVPSVDTSSAIDPRYRSLADAATEALDALMLPEGVPAAGAPRFVAPFGRDSLIVGFQLLEFDTNVAERTLRFLAAEQGTDDEYETLEESGKILHENRTGDLVEADISLRRPYYGNIDSTSLFVSLYADTVAESESKTLEDDLYDAATDAVEWILDNADEDGFLRYSSHDHPYGLNHLGWKDSSEALSHPDGREPTGRIALSEVQGYSYRALQQFEPIAREHGDEALADACNSLAEKLFDSFEEQFWVADEGCYALALDGSEQIPSVATNQTHAFWGGLGTDERIESAVERLLEADVLTSSGLRTFAGDHPAFDPLSYHRGSVWPHDNSMAALGFAERGFDHAAKIIAERNLQALEDSVTRGRPSRLGFPELFTGLDETISNGYLVHPDSCEPAAWAAGSVFGFLSAHPELGP</sequence>
<reference evidence="3" key="1">
    <citation type="submission" date="2019-09" db="EMBL/GenBank/DDBJ databases">
        <title>Genomic analysis of Haloferax sp. CBA1149.</title>
        <authorList>
            <person name="Roh S.W."/>
        </authorList>
    </citation>
    <scope>NUCLEOTIDE SEQUENCE</scope>
    <source>
        <strain evidence="3">CBA1149</strain>
    </source>
</reference>
<name>A0A643JTJ4_9EURY</name>
<dbReference type="Pfam" id="PF22422">
    <property type="entry name" value="MGH1-like_GH"/>
    <property type="match status" value="1"/>
</dbReference>
<evidence type="ECO:0000313" key="3">
    <source>
        <dbReference type="EMBL" id="KAB1185409.1"/>
    </source>
</evidence>
<gene>
    <name evidence="3" type="ORF">Hfx1149_15245</name>
</gene>
<dbReference type="InterPro" id="IPR054491">
    <property type="entry name" value="MGH1-like_GH"/>
</dbReference>
<evidence type="ECO:0000259" key="1">
    <source>
        <dbReference type="Pfam" id="PF14742"/>
    </source>
</evidence>
<accession>A0A643JTJ4</accession>
<feature type="domain" description="Mannosylglycerate hydrolase MGH1-like glycoside hydrolase" evidence="2">
    <location>
        <begin position="417"/>
        <end position="576"/>
    </location>
</feature>